<gene>
    <name evidence="2" type="ORF">V4F39_17100</name>
</gene>
<dbReference type="RefSeq" id="WP_332290934.1">
    <property type="nucleotide sequence ID" value="NZ_JAZIBG010000036.1"/>
</dbReference>
<organism evidence="2 3">
    <name type="scientific">Aquincola agrisoli</name>
    <dbReference type="NCBI Taxonomy" id="3119538"/>
    <lineage>
        <taxon>Bacteria</taxon>
        <taxon>Pseudomonadati</taxon>
        <taxon>Pseudomonadota</taxon>
        <taxon>Betaproteobacteria</taxon>
        <taxon>Burkholderiales</taxon>
        <taxon>Sphaerotilaceae</taxon>
        <taxon>Aquincola</taxon>
    </lineage>
</organism>
<evidence type="ECO:0000313" key="2">
    <source>
        <dbReference type="EMBL" id="MEF7615635.1"/>
    </source>
</evidence>
<feature type="signal peptide" evidence="1">
    <location>
        <begin position="1"/>
        <end position="26"/>
    </location>
</feature>
<keyword evidence="1" id="KW-0732">Signal</keyword>
<keyword evidence="3" id="KW-1185">Reference proteome</keyword>
<name>A0AAW9QKR8_9BURK</name>
<evidence type="ECO:0000256" key="1">
    <source>
        <dbReference type="SAM" id="SignalP"/>
    </source>
</evidence>
<protein>
    <submittedName>
        <fullName evidence="2">Uncharacterized protein</fullName>
    </submittedName>
</protein>
<sequence length="116" mass="11913">MRTKTRLRIASVLLVVLANGPNPARADGPPAQRPALFDMKPVGESALAGRRGGTQTVNDVKLRGVVANNQAVDVVTGGNSISDGAFSGAAGLPMVIQNTGNNVLIQNATVVNVKVQ</sequence>
<evidence type="ECO:0000313" key="3">
    <source>
        <dbReference type="Proteomes" id="UP001336250"/>
    </source>
</evidence>
<comment type="caution">
    <text evidence="2">The sequence shown here is derived from an EMBL/GenBank/DDBJ whole genome shotgun (WGS) entry which is preliminary data.</text>
</comment>
<proteinExistence type="predicted"/>
<accession>A0AAW9QKR8</accession>
<dbReference type="Proteomes" id="UP001336250">
    <property type="component" value="Unassembled WGS sequence"/>
</dbReference>
<dbReference type="AlphaFoldDB" id="A0AAW9QKR8"/>
<reference evidence="2 3" key="1">
    <citation type="submission" date="2024-02" db="EMBL/GenBank/DDBJ databases">
        <title>Genome sequence of Aquincola sp. MAHUQ-54.</title>
        <authorList>
            <person name="Huq M.A."/>
        </authorList>
    </citation>
    <scope>NUCLEOTIDE SEQUENCE [LARGE SCALE GENOMIC DNA]</scope>
    <source>
        <strain evidence="2 3">MAHUQ-54</strain>
    </source>
</reference>
<dbReference type="EMBL" id="JAZIBG010000036">
    <property type="protein sequence ID" value="MEF7615635.1"/>
    <property type="molecule type" value="Genomic_DNA"/>
</dbReference>
<feature type="chain" id="PRO_5043387428" evidence="1">
    <location>
        <begin position="27"/>
        <end position="116"/>
    </location>
</feature>